<feature type="domain" description="Glycosyltransferase subfamily 4-like N-terminal" evidence="2">
    <location>
        <begin position="18"/>
        <end position="176"/>
    </location>
</feature>
<dbReference type="InterPro" id="IPR050194">
    <property type="entry name" value="Glycosyltransferase_grp1"/>
</dbReference>
<dbReference type="SUPFAM" id="SSF53756">
    <property type="entry name" value="UDP-Glycosyltransferase/glycogen phosphorylase"/>
    <property type="match status" value="1"/>
</dbReference>
<dbReference type="InterPro" id="IPR028098">
    <property type="entry name" value="Glyco_trans_4-like_N"/>
</dbReference>
<dbReference type="Gene3D" id="3.40.50.2000">
    <property type="entry name" value="Glycogen Phosphorylase B"/>
    <property type="match status" value="2"/>
</dbReference>
<name>Q3MEV9_TRIV2</name>
<organism evidence="3 4">
    <name type="scientific">Trichormus variabilis (strain ATCC 29413 / PCC 7937)</name>
    <name type="common">Anabaena variabilis</name>
    <dbReference type="NCBI Taxonomy" id="240292"/>
    <lineage>
        <taxon>Bacteria</taxon>
        <taxon>Bacillati</taxon>
        <taxon>Cyanobacteriota</taxon>
        <taxon>Cyanophyceae</taxon>
        <taxon>Nostocales</taxon>
        <taxon>Nostocaceae</taxon>
        <taxon>Trichormus</taxon>
    </lineage>
</organism>
<evidence type="ECO:0000259" key="1">
    <source>
        <dbReference type="Pfam" id="PF00534"/>
    </source>
</evidence>
<accession>Q3MEV9</accession>
<dbReference type="CDD" id="cd03801">
    <property type="entry name" value="GT4_PimA-like"/>
    <property type="match status" value="1"/>
</dbReference>
<reference evidence="4" key="1">
    <citation type="journal article" date="2014" name="Stand. Genomic Sci.">
        <title>Complete genome sequence of Anabaena variabilis ATCC 29413.</title>
        <authorList>
            <person name="Thiel T."/>
            <person name="Pratte B.S."/>
            <person name="Zhong J."/>
            <person name="Goodwin L."/>
            <person name="Copeland A."/>
            <person name="Lucas S."/>
            <person name="Han C."/>
            <person name="Pitluck S."/>
            <person name="Land M.L."/>
            <person name="Kyrpides N.C."/>
            <person name="Woyke T."/>
        </authorList>
    </citation>
    <scope>NUCLEOTIDE SEQUENCE [LARGE SCALE GENOMIC DNA]</scope>
    <source>
        <strain evidence="4">ATCC 29413 / PCC 7937</strain>
    </source>
</reference>
<dbReference type="InterPro" id="IPR001296">
    <property type="entry name" value="Glyco_trans_1"/>
</dbReference>
<feature type="domain" description="Glycosyl transferase family 1" evidence="1">
    <location>
        <begin position="197"/>
        <end position="352"/>
    </location>
</feature>
<dbReference type="Pfam" id="PF13579">
    <property type="entry name" value="Glyco_trans_4_4"/>
    <property type="match status" value="1"/>
</dbReference>
<dbReference type="eggNOG" id="COG0438">
    <property type="taxonomic scope" value="Bacteria"/>
</dbReference>
<dbReference type="DNASU" id="3681754"/>
<dbReference type="AlphaFoldDB" id="Q3MEV9"/>
<keyword evidence="3" id="KW-0808">Transferase</keyword>
<dbReference type="KEGG" id="ava:Ava_0853"/>
<dbReference type="GO" id="GO:0016758">
    <property type="term" value="F:hexosyltransferase activity"/>
    <property type="evidence" value="ECO:0007669"/>
    <property type="project" value="TreeGrafter"/>
</dbReference>
<evidence type="ECO:0000313" key="4">
    <source>
        <dbReference type="Proteomes" id="UP000002533"/>
    </source>
</evidence>
<evidence type="ECO:0000313" key="3">
    <source>
        <dbReference type="EMBL" id="ABA20477.1"/>
    </source>
</evidence>
<dbReference type="HOGENOM" id="CLU_009583_2_2_3"/>
<proteinExistence type="predicted"/>
<dbReference type="STRING" id="240292.Ava_0853"/>
<evidence type="ECO:0000259" key="2">
    <source>
        <dbReference type="Pfam" id="PF13579"/>
    </source>
</evidence>
<gene>
    <name evidence="3" type="ordered locus">Ava_0853</name>
</gene>
<sequence length="398" mass="43203">MTMKIAVIGAKGLPPKQGGIEHYCAEVYPRIVAQGHSVDLFARSSYTDTSWLGNYDFQGVRVISLPGIAARGADAFITSALGAIAATAERYDIVHFHALGPSLFTFLPRVANSAKIVVTCQGLDWQRAKWGSFSTRLIQSGEKAAVRFAHGMVVVSDALKTYFAETYGRDTVYIPNAPASYGESDPSFTYGKQLGLEPGRYMIFVGRIVPEKRPDLLIEAFSKLQAPGWKLVLAGGVSDTQSYTSQLLEKVANNPNIIFAGELRGSRLWEIVRGAGMFVLPSDLEGLPLAMLEAMQEGVPVVASDILPHQQLINGGMGTLFMAGNTDSLVSSLDWAIHHPQQIAAMAKNAQRNIQVNYSWEHITAENLKLYKTLLSSSQPVGIANSREVSLARVGSKE</sequence>
<dbReference type="CAZy" id="GT4">
    <property type="family name" value="Glycosyltransferase Family 4"/>
</dbReference>
<dbReference type="EC" id="2.4.1.57" evidence="3"/>
<dbReference type="EMBL" id="CP000117">
    <property type="protein sequence ID" value="ABA20477.1"/>
    <property type="molecule type" value="Genomic_DNA"/>
</dbReference>
<dbReference type="PANTHER" id="PTHR45947">
    <property type="entry name" value="SULFOQUINOVOSYL TRANSFERASE SQD2"/>
    <property type="match status" value="1"/>
</dbReference>
<dbReference type="Pfam" id="PF00534">
    <property type="entry name" value="Glycos_transf_1"/>
    <property type="match status" value="1"/>
</dbReference>
<keyword evidence="3" id="KW-0328">Glycosyltransferase</keyword>
<dbReference type="PANTHER" id="PTHR45947:SF3">
    <property type="entry name" value="SULFOQUINOVOSYL TRANSFERASE SQD2"/>
    <property type="match status" value="1"/>
</dbReference>
<dbReference type="Proteomes" id="UP000002533">
    <property type="component" value="Chromosome"/>
</dbReference>
<protein>
    <submittedName>
        <fullName evidence="3">Glycosyl transferase, group 1</fullName>
        <ecNumber evidence="3">2.4.1.57</ecNumber>
    </submittedName>
</protein>